<keyword evidence="3" id="KW-1185">Reference proteome</keyword>
<protein>
    <submittedName>
        <fullName evidence="2">Uncharacterized protein</fullName>
    </submittedName>
</protein>
<evidence type="ECO:0000313" key="3">
    <source>
        <dbReference type="Proteomes" id="UP000647241"/>
    </source>
</evidence>
<dbReference type="AlphaFoldDB" id="A0A917HI00"/>
<reference evidence="2" key="2">
    <citation type="submission" date="2020-09" db="EMBL/GenBank/DDBJ databases">
        <authorList>
            <person name="Sun Q."/>
            <person name="Zhou Y."/>
        </authorList>
    </citation>
    <scope>NUCLEOTIDE SEQUENCE</scope>
    <source>
        <strain evidence="2">CGMCC 1.12997</strain>
    </source>
</reference>
<proteinExistence type="predicted"/>
<evidence type="ECO:0000313" key="2">
    <source>
        <dbReference type="EMBL" id="GGG79834.1"/>
    </source>
</evidence>
<feature type="compositionally biased region" description="Polar residues" evidence="1">
    <location>
        <begin position="145"/>
        <end position="158"/>
    </location>
</feature>
<dbReference type="EMBL" id="BMGT01000003">
    <property type="protein sequence ID" value="GGG79834.1"/>
    <property type="molecule type" value="Genomic_DNA"/>
</dbReference>
<accession>A0A917HI00</accession>
<sequence>MAEKVRFPQIPGTVWWGVRAILNKTPNATVNERFLSVQLGVQEVAAKQYISELQSAGILNEDNKATPLANKWRLDSSYNAAIGELMDAVYPEGLRHVAPYGEGDRQKAVNWFQQEGLGEGSARNRAATYFLLGTSNPNEAPPSRGSATRNSSEESSATDSRKRITKLVPKTKANQLPSTTELSRTSSRGKGMPDTIPLNVNVQIHISADASTEQIESIFSAMRRYLYDKPNS</sequence>
<organism evidence="2 3">
    <name type="scientific">Edaphobacter dinghuensis</name>
    <dbReference type="NCBI Taxonomy" id="1560005"/>
    <lineage>
        <taxon>Bacteria</taxon>
        <taxon>Pseudomonadati</taxon>
        <taxon>Acidobacteriota</taxon>
        <taxon>Terriglobia</taxon>
        <taxon>Terriglobales</taxon>
        <taxon>Acidobacteriaceae</taxon>
        <taxon>Edaphobacter</taxon>
    </lineage>
</organism>
<gene>
    <name evidence="2" type="ORF">GCM10011585_23920</name>
</gene>
<feature type="compositionally biased region" description="Polar residues" evidence="1">
    <location>
        <begin position="172"/>
        <end position="188"/>
    </location>
</feature>
<evidence type="ECO:0000256" key="1">
    <source>
        <dbReference type="SAM" id="MobiDB-lite"/>
    </source>
</evidence>
<reference evidence="2" key="1">
    <citation type="journal article" date="2014" name="Int. J. Syst. Evol. Microbiol.">
        <title>Complete genome sequence of Corynebacterium casei LMG S-19264T (=DSM 44701T), isolated from a smear-ripened cheese.</title>
        <authorList>
            <consortium name="US DOE Joint Genome Institute (JGI-PGF)"/>
            <person name="Walter F."/>
            <person name="Albersmeier A."/>
            <person name="Kalinowski J."/>
            <person name="Ruckert C."/>
        </authorList>
    </citation>
    <scope>NUCLEOTIDE SEQUENCE</scope>
    <source>
        <strain evidence="2">CGMCC 1.12997</strain>
    </source>
</reference>
<name>A0A917HI00_9BACT</name>
<dbReference type="Proteomes" id="UP000647241">
    <property type="component" value="Unassembled WGS sequence"/>
</dbReference>
<feature type="region of interest" description="Disordered" evidence="1">
    <location>
        <begin position="133"/>
        <end position="195"/>
    </location>
</feature>
<dbReference type="RefSeq" id="WP_188554462.1">
    <property type="nucleotide sequence ID" value="NZ_BMGT01000003.1"/>
</dbReference>
<comment type="caution">
    <text evidence="2">The sequence shown here is derived from an EMBL/GenBank/DDBJ whole genome shotgun (WGS) entry which is preliminary data.</text>
</comment>